<keyword evidence="2" id="KW-1185">Reference proteome</keyword>
<evidence type="ECO:0000313" key="2">
    <source>
        <dbReference type="Proteomes" id="UP001222027"/>
    </source>
</evidence>
<proteinExistence type="predicted"/>
<name>A0AAV8S0L3_ENSVE</name>
<accession>A0AAV8S0L3</accession>
<protein>
    <submittedName>
        <fullName evidence="1">Uncharacterized protein</fullName>
    </submittedName>
</protein>
<dbReference type="Proteomes" id="UP001222027">
    <property type="component" value="Unassembled WGS sequence"/>
</dbReference>
<sequence>MGCTGAGSSFLLPYSLEKLEEKMSQNCQTLTLAVETPLTASNGAHSLLSPSGKHFGLPAILRVSSSHTKLILCSLSGQWPASICTFQLRCKRSIVLWRQWKKTRGMAQSLVHLRHGCHLSPDSGFSTHGVEGDLRHNLS</sequence>
<dbReference type="AlphaFoldDB" id="A0AAV8S0L3"/>
<gene>
    <name evidence="1" type="ORF">OPV22_003352</name>
</gene>
<comment type="caution">
    <text evidence="1">The sequence shown here is derived from an EMBL/GenBank/DDBJ whole genome shotgun (WGS) entry which is preliminary data.</text>
</comment>
<reference evidence="1 2" key="1">
    <citation type="submission" date="2022-12" db="EMBL/GenBank/DDBJ databases">
        <title>Chromosome-scale assembly of the Ensete ventricosum genome.</title>
        <authorList>
            <person name="Dussert Y."/>
            <person name="Stocks J."/>
            <person name="Wendawek A."/>
            <person name="Woldeyes F."/>
            <person name="Nichols R.A."/>
            <person name="Borrell J.S."/>
        </authorList>
    </citation>
    <scope>NUCLEOTIDE SEQUENCE [LARGE SCALE GENOMIC DNA]</scope>
    <source>
        <strain evidence="2">cv. Maze</strain>
        <tissue evidence="1">Seeds</tissue>
    </source>
</reference>
<dbReference type="EMBL" id="JAQQAF010000001">
    <property type="protein sequence ID" value="KAJ8512918.1"/>
    <property type="molecule type" value="Genomic_DNA"/>
</dbReference>
<organism evidence="1 2">
    <name type="scientific">Ensete ventricosum</name>
    <name type="common">Abyssinian banana</name>
    <name type="synonym">Musa ensete</name>
    <dbReference type="NCBI Taxonomy" id="4639"/>
    <lineage>
        <taxon>Eukaryota</taxon>
        <taxon>Viridiplantae</taxon>
        <taxon>Streptophyta</taxon>
        <taxon>Embryophyta</taxon>
        <taxon>Tracheophyta</taxon>
        <taxon>Spermatophyta</taxon>
        <taxon>Magnoliopsida</taxon>
        <taxon>Liliopsida</taxon>
        <taxon>Zingiberales</taxon>
        <taxon>Musaceae</taxon>
        <taxon>Ensete</taxon>
    </lineage>
</organism>
<evidence type="ECO:0000313" key="1">
    <source>
        <dbReference type="EMBL" id="KAJ8512918.1"/>
    </source>
</evidence>